<dbReference type="AlphaFoldDB" id="A0A364XZ21"/>
<evidence type="ECO:0000313" key="2">
    <source>
        <dbReference type="EMBL" id="RAV99239.1"/>
    </source>
</evidence>
<keyword evidence="1" id="KW-0812">Transmembrane</keyword>
<dbReference type="EMBL" id="QMFY01000012">
    <property type="protein sequence ID" value="RAV99239.1"/>
    <property type="molecule type" value="Genomic_DNA"/>
</dbReference>
<organism evidence="2 3">
    <name type="scientific">Pseudochryseolinea flava</name>
    <dbReference type="NCBI Taxonomy" id="2059302"/>
    <lineage>
        <taxon>Bacteria</taxon>
        <taxon>Pseudomonadati</taxon>
        <taxon>Bacteroidota</taxon>
        <taxon>Cytophagia</taxon>
        <taxon>Cytophagales</taxon>
        <taxon>Fulvivirgaceae</taxon>
        <taxon>Pseudochryseolinea</taxon>
    </lineage>
</organism>
<accession>A0A364XZ21</accession>
<keyword evidence="1" id="KW-1133">Transmembrane helix</keyword>
<feature type="transmembrane region" description="Helical" evidence="1">
    <location>
        <begin position="12"/>
        <end position="32"/>
    </location>
</feature>
<name>A0A364XZ21_9BACT</name>
<dbReference type="OrthoDB" id="6028159at2"/>
<evidence type="ECO:0000313" key="3">
    <source>
        <dbReference type="Proteomes" id="UP000251889"/>
    </source>
</evidence>
<proteinExistence type="predicted"/>
<dbReference type="RefSeq" id="WP_112748753.1">
    <property type="nucleotide sequence ID" value="NZ_QMFY01000012.1"/>
</dbReference>
<keyword evidence="3" id="KW-1185">Reference proteome</keyword>
<protein>
    <submittedName>
        <fullName evidence="2">Uncharacterized protein</fullName>
    </submittedName>
</protein>
<comment type="caution">
    <text evidence="2">The sequence shown here is derived from an EMBL/GenBank/DDBJ whole genome shotgun (WGS) entry which is preliminary data.</text>
</comment>
<evidence type="ECO:0000256" key="1">
    <source>
        <dbReference type="SAM" id="Phobius"/>
    </source>
</evidence>
<gene>
    <name evidence="2" type="ORF">DQQ10_20295</name>
</gene>
<dbReference type="InterPro" id="IPR048136">
    <property type="entry name" value="STM3941-like"/>
</dbReference>
<keyword evidence="1" id="KW-0472">Membrane</keyword>
<feature type="transmembrane region" description="Helical" evidence="1">
    <location>
        <begin position="38"/>
        <end position="59"/>
    </location>
</feature>
<reference evidence="2 3" key="1">
    <citation type="submission" date="2018-06" db="EMBL/GenBank/DDBJ databases">
        <title>Chryseolinea flavus sp. nov., a member of the phylum Bacteroidetes isolated from soil.</title>
        <authorList>
            <person name="Li Y."/>
            <person name="Wang J."/>
        </authorList>
    </citation>
    <scope>NUCLEOTIDE SEQUENCE [LARGE SCALE GENOMIC DNA]</scope>
    <source>
        <strain evidence="2 3">SDU1-6</strain>
    </source>
</reference>
<sequence length="171" mass="20002">MEIKLYKSRWKAIKLILLCSIFVVMGIFLLVYNKSPSWVAWMSIGFFGLGYPVGFFHLFDRRPQIIINEIGIFDRMAYRDFINWDVMLSAYPINIHGQKFICLIVDPKFEPKIKAKKFVKQLNKEIGAQELNISLGQIQIDEKRLIDFIMKMIALPQEARKSNLDEKLLKG</sequence>
<dbReference type="Proteomes" id="UP000251889">
    <property type="component" value="Unassembled WGS sequence"/>
</dbReference>
<dbReference type="NCBIfam" id="NF041635">
    <property type="entry name" value="STM3941_fam"/>
    <property type="match status" value="1"/>
</dbReference>